<protein>
    <submittedName>
        <fullName evidence="2">Uncharacterized protein</fullName>
    </submittedName>
</protein>
<accession>A0ABD0V4V6</accession>
<sequence>MGRFEASARGRSQGSTSLQRVGRPGKLFPLKESLQEERRAFIYIVSTKQDQCMADPDLDSGLVYDEQDFIHILHSTFFNVNLKIDHTVEGYVERILDTLAEAIEEQLGNVQWHLVSGSQKG</sequence>
<dbReference type="AlphaFoldDB" id="A0ABD0V4V6"/>
<feature type="compositionally biased region" description="Polar residues" evidence="1">
    <location>
        <begin position="10"/>
        <end position="19"/>
    </location>
</feature>
<proteinExistence type="predicted"/>
<evidence type="ECO:0000256" key="1">
    <source>
        <dbReference type="SAM" id="MobiDB-lite"/>
    </source>
</evidence>
<evidence type="ECO:0000313" key="2">
    <source>
        <dbReference type="EMBL" id="KAL0919805.1"/>
    </source>
</evidence>
<comment type="caution">
    <text evidence="2">The sequence shown here is derived from an EMBL/GenBank/DDBJ whole genome shotgun (WGS) entry which is preliminary data.</text>
</comment>
<dbReference type="EMBL" id="JANQDX010000009">
    <property type="protein sequence ID" value="KAL0919805.1"/>
    <property type="molecule type" value="Genomic_DNA"/>
</dbReference>
<evidence type="ECO:0000313" key="3">
    <source>
        <dbReference type="Proteomes" id="UP001552299"/>
    </source>
</evidence>
<name>A0ABD0V4V6_DENTH</name>
<feature type="region of interest" description="Disordered" evidence="1">
    <location>
        <begin position="1"/>
        <end position="24"/>
    </location>
</feature>
<dbReference type="Proteomes" id="UP001552299">
    <property type="component" value="Unassembled WGS sequence"/>
</dbReference>
<organism evidence="2 3">
    <name type="scientific">Dendrobium thyrsiflorum</name>
    <name type="common">Pinecone-like raceme dendrobium</name>
    <name type="synonym">Orchid</name>
    <dbReference type="NCBI Taxonomy" id="117978"/>
    <lineage>
        <taxon>Eukaryota</taxon>
        <taxon>Viridiplantae</taxon>
        <taxon>Streptophyta</taxon>
        <taxon>Embryophyta</taxon>
        <taxon>Tracheophyta</taxon>
        <taxon>Spermatophyta</taxon>
        <taxon>Magnoliopsida</taxon>
        <taxon>Liliopsida</taxon>
        <taxon>Asparagales</taxon>
        <taxon>Orchidaceae</taxon>
        <taxon>Epidendroideae</taxon>
        <taxon>Malaxideae</taxon>
        <taxon>Dendrobiinae</taxon>
        <taxon>Dendrobium</taxon>
    </lineage>
</organism>
<reference evidence="2 3" key="1">
    <citation type="journal article" date="2024" name="Plant Biotechnol. J.">
        <title>Dendrobium thyrsiflorum genome and its molecular insights into genes involved in important horticultural traits.</title>
        <authorList>
            <person name="Chen B."/>
            <person name="Wang J.Y."/>
            <person name="Zheng P.J."/>
            <person name="Li K.L."/>
            <person name="Liang Y.M."/>
            <person name="Chen X.F."/>
            <person name="Zhang C."/>
            <person name="Zhao X."/>
            <person name="He X."/>
            <person name="Zhang G.Q."/>
            <person name="Liu Z.J."/>
            <person name="Xu Q."/>
        </authorList>
    </citation>
    <scope>NUCLEOTIDE SEQUENCE [LARGE SCALE GENOMIC DNA]</scope>
    <source>
        <strain evidence="2">GZMU011</strain>
    </source>
</reference>
<gene>
    <name evidence="2" type="ORF">M5K25_011925</name>
</gene>
<keyword evidence="3" id="KW-1185">Reference proteome</keyword>